<reference evidence="3 4" key="1">
    <citation type="submission" date="2019-09" db="EMBL/GenBank/DDBJ databases">
        <title>Isolation and complete genome sequencing of Methylocystis species.</title>
        <authorList>
            <person name="Rumah B.L."/>
            <person name="Stead C.E."/>
            <person name="Stevens B.C."/>
            <person name="Minton N.P."/>
            <person name="Grosse-Honebrink A."/>
            <person name="Zhang Y."/>
        </authorList>
    </citation>
    <scope>NUCLEOTIDE SEQUENCE [LARGE SCALE GENOMIC DNA]</scope>
    <source>
        <strain evidence="3 4">BRCS2</strain>
    </source>
</reference>
<dbReference type="InterPro" id="IPR010987">
    <property type="entry name" value="Glutathione-S-Trfase_C-like"/>
</dbReference>
<accession>A0A6B8LYA8</accession>
<organism evidence="3 4">
    <name type="scientific">Methylocystis parvus</name>
    <dbReference type="NCBI Taxonomy" id="134"/>
    <lineage>
        <taxon>Bacteria</taxon>
        <taxon>Pseudomonadati</taxon>
        <taxon>Pseudomonadota</taxon>
        <taxon>Alphaproteobacteria</taxon>
        <taxon>Hyphomicrobiales</taxon>
        <taxon>Methylocystaceae</taxon>
        <taxon>Methylocystis</taxon>
    </lineage>
</organism>
<feature type="domain" description="GST N-terminal" evidence="1">
    <location>
        <begin position="1"/>
        <end position="81"/>
    </location>
</feature>
<dbReference type="PROSITE" id="PS50405">
    <property type="entry name" value="GST_CTER"/>
    <property type="match status" value="1"/>
</dbReference>
<dbReference type="EMBL" id="CP044331">
    <property type="protein sequence ID" value="QGM96444.1"/>
    <property type="molecule type" value="Genomic_DNA"/>
</dbReference>
<protein>
    <submittedName>
        <fullName evidence="3">Glutathione S-transferase</fullName>
    </submittedName>
</protein>
<dbReference type="SFLD" id="SFLDS00019">
    <property type="entry name" value="Glutathione_Transferase_(cytos"/>
    <property type="match status" value="1"/>
</dbReference>
<dbReference type="InterPro" id="IPR036282">
    <property type="entry name" value="Glutathione-S-Trfase_C_sf"/>
</dbReference>
<dbReference type="SUPFAM" id="SSF47616">
    <property type="entry name" value="GST C-terminal domain-like"/>
    <property type="match status" value="1"/>
</dbReference>
<evidence type="ECO:0000313" key="4">
    <source>
        <dbReference type="Proteomes" id="UP000422569"/>
    </source>
</evidence>
<dbReference type="PANTHER" id="PTHR44051">
    <property type="entry name" value="GLUTATHIONE S-TRANSFERASE-RELATED"/>
    <property type="match status" value="1"/>
</dbReference>
<evidence type="ECO:0000313" key="3">
    <source>
        <dbReference type="EMBL" id="QGM96444.1"/>
    </source>
</evidence>
<feature type="domain" description="GST C-terminal" evidence="2">
    <location>
        <begin position="86"/>
        <end position="203"/>
    </location>
</feature>
<dbReference type="KEGG" id="mpar:F7D14_02400"/>
<dbReference type="Pfam" id="PF13410">
    <property type="entry name" value="GST_C_2"/>
    <property type="match status" value="1"/>
</dbReference>
<dbReference type="PANTHER" id="PTHR44051:SF8">
    <property type="entry name" value="GLUTATHIONE S-TRANSFERASE GSTA"/>
    <property type="match status" value="1"/>
</dbReference>
<dbReference type="PROSITE" id="PS50404">
    <property type="entry name" value="GST_NTER"/>
    <property type="match status" value="1"/>
</dbReference>
<dbReference type="InterPro" id="IPR036249">
    <property type="entry name" value="Thioredoxin-like_sf"/>
</dbReference>
<name>A0A6B8LYA8_9HYPH</name>
<keyword evidence="4" id="KW-1185">Reference proteome</keyword>
<proteinExistence type="predicted"/>
<dbReference type="AlphaFoldDB" id="A0A6B8LYA8"/>
<dbReference type="GO" id="GO:0016740">
    <property type="term" value="F:transferase activity"/>
    <property type="evidence" value="ECO:0007669"/>
    <property type="project" value="UniProtKB-KW"/>
</dbReference>
<evidence type="ECO:0000259" key="2">
    <source>
        <dbReference type="PROSITE" id="PS50405"/>
    </source>
</evidence>
<evidence type="ECO:0000259" key="1">
    <source>
        <dbReference type="PROSITE" id="PS50404"/>
    </source>
</evidence>
<keyword evidence="3" id="KW-0808">Transferase</keyword>
<dbReference type="InterPro" id="IPR040079">
    <property type="entry name" value="Glutathione_S-Trfase"/>
</dbReference>
<dbReference type="Gene3D" id="3.40.30.10">
    <property type="entry name" value="Glutaredoxin"/>
    <property type="match status" value="1"/>
</dbReference>
<dbReference type="RefSeq" id="WP_016919874.1">
    <property type="nucleotide sequence ID" value="NZ_CP044331.1"/>
</dbReference>
<dbReference type="Proteomes" id="UP000422569">
    <property type="component" value="Chromosome"/>
</dbReference>
<dbReference type="Pfam" id="PF13417">
    <property type="entry name" value="GST_N_3"/>
    <property type="match status" value="1"/>
</dbReference>
<dbReference type="InterPro" id="IPR034345">
    <property type="entry name" value="Gtt2-like_N"/>
</dbReference>
<dbReference type="SFLD" id="SFLDG00358">
    <property type="entry name" value="Main_(cytGST)"/>
    <property type="match status" value="1"/>
</dbReference>
<dbReference type="Gene3D" id="1.20.1050.10">
    <property type="match status" value="1"/>
</dbReference>
<dbReference type="InterPro" id="IPR004045">
    <property type="entry name" value="Glutathione_S-Trfase_N"/>
</dbReference>
<sequence>MLLYDSPLAPNPRRVRIFLAEKGVCVPTRPVDLMTLEHKRSDFEGVNPLRAVPALVLDDGAVLTESVAICRYFEWLHPEPNLFGRDGRDQAFVEMWQRRMEFALFMPVAFAFRHSHPRLAALEQPQMPEFAAAQRPRAIDAMRFLDRELAGRPFVAGETFSIADITAFVALELTKLARIDIPAELANLARWRAETGARPSAAA</sequence>
<gene>
    <name evidence="3" type="ORF">F7D14_02400</name>
</gene>
<dbReference type="SUPFAM" id="SSF52833">
    <property type="entry name" value="Thioredoxin-like"/>
    <property type="match status" value="1"/>
</dbReference>
<dbReference type="CDD" id="cd03051">
    <property type="entry name" value="GST_N_GTT2_like"/>
    <property type="match status" value="1"/>
</dbReference>